<evidence type="ECO:0000256" key="2">
    <source>
        <dbReference type="ARBA" id="ARBA00010139"/>
    </source>
</evidence>
<keyword evidence="3" id="KW-0285">Flavoprotein</keyword>
<protein>
    <recommendedName>
        <fullName evidence="9">Monooxygenase</fullName>
    </recommendedName>
</protein>
<evidence type="ECO:0008006" key="9">
    <source>
        <dbReference type="Google" id="ProtNLM"/>
    </source>
</evidence>
<dbReference type="PANTHER" id="PTHR23023">
    <property type="entry name" value="DIMETHYLANILINE MONOOXYGENASE"/>
    <property type="match status" value="1"/>
</dbReference>
<reference evidence="7 8" key="1">
    <citation type="submission" date="2020-08" db="EMBL/GenBank/DDBJ databases">
        <title>Sequencing the genomes of 1000 actinobacteria strains.</title>
        <authorList>
            <person name="Klenk H.-P."/>
        </authorList>
    </citation>
    <scope>NUCLEOTIDE SEQUENCE [LARGE SCALE GENOMIC DNA]</scope>
    <source>
        <strain evidence="7 8">DSM 19600</strain>
    </source>
</reference>
<accession>A0AA40SPE5</accession>
<comment type="similarity">
    <text evidence="2">Belongs to the FAD-binding monooxygenase family.</text>
</comment>
<dbReference type="GO" id="GO:0050661">
    <property type="term" value="F:NADP binding"/>
    <property type="evidence" value="ECO:0007669"/>
    <property type="project" value="InterPro"/>
</dbReference>
<dbReference type="InterPro" id="IPR000960">
    <property type="entry name" value="Flavin_mOase"/>
</dbReference>
<organism evidence="7 8">
    <name type="scientific">Microbacterium invictum</name>
    <dbReference type="NCBI Taxonomy" id="515415"/>
    <lineage>
        <taxon>Bacteria</taxon>
        <taxon>Bacillati</taxon>
        <taxon>Actinomycetota</taxon>
        <taxon>Actinomycetes</taxon>
        <taxon>Micrococcales</taxon>
        <taxon>Microbacteriaceae</taxon>
        <taxon>Microbacterium</taxon>
    </lineage>
</organism>
<sequence>MREQRVAIIGAGPSGLSAARALQRAGIAFDGYEASAGVGGLWDIDNPRSTMYESAHLISSRTTTQFAEFPMGTDADYPSHKVLIRYFRDFADHFGLTGRFRFDTKVTAVTRDGEGGWTVTATGPDGETTEHYASVILANGTLAEPNVPTFRGEFTGELLHSSAYKRATQLTGKRILIIGAGNSGCDIAVDAVHHAASVDMSVRRGYYFVPRYLFGRPADTLNQGRPLPAKIKQFVDKRVLQAFTGDPVKFGFPKPDYKIYESHPIVNTLILNHLGQGDLRVRPDIDRFDGDTVHFRDGTNGRYDTVLLATGYTLDYPFASRDDLNWTGFSPDLFLNVFPPSFNGLYVMGMIEASGIGWQGRYEQAELIAAYLTAPADRQAEFRRRVGTEPWPDLTGGYHYLGLERMSYYVNKDAYRRELHRATEWLTDAGTSSPGIHSATATRAAR</sequence>
<dbReference type="InterPro" id="IPR020946">
    <property type="entry name" value="Flavin_mOase-like"/>
</dbReference>
<dbReference type="PRINTS" id="PR00370">
    <property type="entry name" value="FMOXYGENASE"/>
</dbReference>
<name>A0AA40SPE5_9MICO</name>
<dbReference type="InterPro" id="IPR050346">
    <property type="entry name" value="FMO-like"/>
</dbReference>
<keyword evidence="5" id="KW-0521">NADP</keyword>
<dbReference type="AlphaFoldDB" id="A0AA40SPE5"/>
<keyword evidence="4" id="KW-0274">FAD</keyword>
<evidence type="ECO:0000256" key="1">
    <source>
        <dbReference type="ARBA" id="ARBA00009183"/>
    </source>
</evidence>
<dbReference type="GO" id="GO:0050660">
    <property type="term" value="F:flavin adenine dinucleotide binding"/>
    <property type="evidence" value="ECO:0007669"/>
    <property type="project" value="InterPro"/>
</dbReference>
<dbReference type="Gene3D" id="3.50.50.60">
    <property type="entry name" value="FAD/NAD(P)-binding domain"/>
    <property type="match status" value="1"/>
</dbReference>
<dbReference type="GO" id="GO:0004499">
    <property type="term" value="F:N,N-dimethylaniline monooxygenase activity"/>
    <property type="evidence" value="ECO:0007669"/>
    <property type="project" value="InterPro"/>
</dbReference>
<proteinExistence type="inferred from homology"/>
<gene>
    <name evidence="7" type="ORF">BKA10_001609</name>
</gene>
<comment type="similarity">
    <text evidence="1">Belongs to the FMO family.</text>
</comment>
<dbReference type="InterPro" id="IPR036188">
    <property type="entry name" value="FAD/NAD-bd_sf"/>
</dbReference>
<keyword evidence="8" id="KW-1185">Reference proteome</keyword>
<dbReference type="Pfam" id="PF00743">
    <property type="entry name" value="FMO-like"/>
    <property type="match status" value="1"/>
</dbReference>
<evidence type="ECO:0000313" key="8">
    <source>
        <dbReference type="Proteomes" id="UP000549113"/>
    </source>
</evidence>
<dbReference type="Proteomes" id="UP000549113">
    <property type="component" value="Unassembled WGS sequence"/>
</dbReference>
<dbReference type="RefSeq" id="WP_183499432.1">
    <property type="nucleotide sequence ID" value="NZ_BAABCO010000001.1"/>
</dbReference>
<evidence type="ECO:0000256" key="4">
    <source>
        <dbReference type="ARBA" id="ARBA00022827"/>
    </source>
</evidence>
<dbReference type="SUPFAM" id="SSF51905">
    <property type="entry name" value="FAD/NAD(P)-binding domain"/>
    <property type="match status" value="2"/>
</dbReference>
<dbReference type="EMBL" id="JACIFH010000001">
    <property type="protein sequence ID" value="MBB4139815.1"/>
    <property type="molecule type" value="Genomic_DNA"/>
</dbReference>
<evidence type="ECO:0000313" key="7">
    <source>
        <dbReference type="EMBL" id="MBB4139815.1"/>
    </source>
</evidence>
<evidence type="ECO:0000256" key="3">
    <source>
        <dbReference type="ARBA" id="ARBA00022630"/>
    </source>
</evidence>
<comment type="caution">
    <text evidence="7">The sequence shown here is derived from an EMBL/GenBank/DDBJ whole genome shotgun (WGS) entry which is preliminary data.</text>
</comment>
<keyword evidence="6" id="KW-0560">Oxidoreductase</keyword>
<evidence type="ECO:0000256" key="5">
    <source>
        <dbReference type="ARBA" id="ARBA00022857"/>
    </source>
</evidence>
<evidence type="ECO:0000256" key="6">
    <source>
        <dbReference type="ARBA" id="ARBA00023002"/>
    </source>
</evidence>
<dbReference type="PIRSF" id="PIRSF000332">
    <property type="entry name" value="FMO"/>
    <property type="match status" value="1"/>
</dbReference>